<dbReference type="GO" id="GO:0006826">
    <property type="term" value="P:iron ion transport"/>
    <property type="evidence" value="ECO:0007669"/>
    <property type="project" value="UniProtKB-KW"/>
</dbReference>
<evidence type="ECO:0000256" key="10">
    <source>
        <dbReference type="ARBA" id="ARBA00023237"/>
    </source>
</evidence>
<dbReference type="GO" id="GO:0009279">
    <property type="term" value="C:cell outer membrane"/>
    <property type="evidence" value="ECO:0007669"/>
    <property type="project" value="UniProtKB-SubCell"/>
</dbReference>
<dbReference type="RefSeq" id="WP_167188472.1">
    <property type="nucleotide sequence ID" value="NZ_JAAONZ010000012.1"/>
</dbReference>
<protein>
    <submittedName>
        <fullName evidence="16">TonB-dependent receptor</fullName>
    </submittedName>
</protein>
<dbReference type="SUPFAM" id="SSF56935">
    <property type="entry name" value="Porins"/>
    <property type="match status" value="1"/>
</dbReference>
<feature type="signal peptide" evidence="13">
    <location>
        <begin position="1"/>
        <end position="24"/>
    </location>
</feature>
<keyword evidence="3 11" id="KW-1134">Transmembrane beta strand</keyword>
<dbReference type="PANTHER" id="PTHR32552:SF81">
    <property type="entry name" value="TONB-DEPENDENT OUTER MEMBRANE RECEPTOR"/>
    <property type="match status" value="1"/>
</dbReference>
<dbReference type="InterPro" id="IPR039426">
    <property type="entry name" value="TonB-dep_rcpt-like"/>
</dbReference>
<evidence type="ECO:0000256" key="5">
    <source>
        <dbReference type="ARBA" id="ARBA00022692"/>
    </source>
</evidence>
<evidence type="ECO:0000256" key="3">
    <source>
        <dbReference type="ARBA" id="ARBA00022452"/>
    </source>
</evidence>
<keyword evidence="9 11" id="KW-0472">Membrane</keyword>
<dbReference type="PROSITE" id="PS52016">
    <property type="entry name" value="TONB_DEPENDENT_REC_3"/>
    <property type="match status" value="1"/>
</dbReference>
<evidence type="ECO:0000256" key="7">
    <source>
        <dbReference type="ARBA" id="ARBA00023065"/>
    </source>
</evidence>
<keyword evidence="16" id="KW-0675">Receptor</keyword>
<evidence type="ECO:0000259" key="14">
    <source>
        <dbReference type="Pfam" id="PF00593"/>
    </source>
</evidence>
<feature type="chain" id="PRO_5039659106" evidence="13">
    <location>
        <begin position="25"/>
        <end position="806"/>
    </location>
</feature>
<sequence>MRKKLLSTHIAVILGSSLSLPTLAQTSDYTARGGLEEIVVTARKREETLQDAPLTVSAISQERIEKFDVTSLEKIASLSPQFFVGRSSNGSGAQMTLRGIGSSSTSIGIEQSVAVILDGVYFGQGRVLNEGMFDLAQIELLKGPQSLFFGKNATAGVISLTTAKPTEEFEATARAGYEFESEQTRVEGIISGPLSETVGARLAVRHSDMDGGYFENQSTVQPYAAYDVATGNVTEDVSPADNRDAPGEEETLARLTITVDPGENLAMTFSASSTKTEVNNSSWNYTHFNCPGGVGGINPNVRCGDDFVITQNYMPSVLANSLPYARSNGELFNEYESYALTANIEYNFENYTLTSVTNYQDNKNTFGLSGDFQSIPTATFATEKNTWEAFSEELRLTSEFSGPFNFMLGILYQETERQFDQWVATAGLMNSAAPSPDLVHVASQKSSFTDGKTISPFFQVNYDFTEDLELSIGARYTDETKESEFVHPYNNPGLGGIWRTNEVAIGDQSFEEWSPEATLSWQINENVMGYVSYKTAYKSGGFSNSGIYSADFMGGSESDFTFDPETAQGFEAGIKTTLLDNQLRMNFTVYNYDYDDLQVDFFNSPTFAFITLNAGSANTTGVEMDLEYAPYAVPGLSIRTTLAYNKAEYDDFVAPCWAGQSASQGCTDVVPGTNGTPGQDISGEPTAMAPEWSASLGISYDGFLSNGWEYGIAVDSVYSDSYNASAFANPHAMRDSYTTVDASVYLAGQDQKWQLQLLGKNLTNEFIVSGVVDGPSTPGAGGAFADQMGFTSLPRTVAVQLTYKFQ</sequence>
<keyword evidence="4" id="KW-0410">Iron transport</keyword>
<feature type="domain" description="TonB-dependent receptor-like beta-barrel" evidence="14">
    <location>
        <begin position="320"/>
        <end position="762"/>
    </location>
</feature>
<evidence type="ECO:0000256" key="13">
    <source>
        <dbReference type="SAM" id="SignalP"/>
    </source>
</evidence>
<keyword evidence="5 11" id="KW-0812">Transmembrane</keyword>
<dbReference type="Pfam" id="PF07715">
    <property type="entry name" value="Plug"/>
    <property type="match status" value="1"/>
</dbReference>
<accession>A0A9E5MMB9</accession>
<keyword evidence="6" id="KW-0408">Iron</keyword>
<evidence type="ECO:0000256" key="11">
    <source>
        <dbReference type="PROSITE-ProRule" id="PRU01360"/>
    </source>
</evidence>
<evidence type="ECO:0000313" key="17">
    <source>
        <dbReference type="Proteomes" id="UP000787472"/>
    </source>
</evidence>
<dbReference type="InterPro" id="IPR036942">
    <property type="entry name" value="Beta-barrel_TonB_sf"/>
</dbReference>
<organism evidence="16 17">
    <name type="scientific">Pseudomaricurvus hydrocarbonicus</name>
    <dbReference type="NCBI Taxonomy" id="1470433"/>
    <lineage>
        <taxon>Bacteria</taxon>
        <taxon>Pseudomonadati</taxon>
        <taxon>Pseudomonadota</taxon>
        <taxon>Gammaproteobacteria</taxon>
        <taxon>Cellvibrionales</taxon>
        <taxon>Cellvibrionaceae</taxon>
        <taxon>Pseudomaricurvus</taxon>
    </lineage>
</organism>
<evidence type="ECO:0000256" key="8">
    <source>
        <dbReference type="ARBA" id="ARBA00023077"/>
    </source>
</evidence>
<dbReference type="Pfam" id="PF00593">
    <property type="entry name" value="TonB_dep_Rec_b-barrel"/>
    <property type="match status" value="1"/>
</dbReference>
<comment type="similarity">
    <text evidence="11 12">Belongs to the TonB-dependent receptor family.</text>
</comment>
<evidence type="ECO:0000313" key="16">
    <source>
        <dbReference type="EMBL" id="NHO66863.1"/>
    </source>
</evidence>
<comment type="subcellular location">
    <subcellularLocation>
        <location evidence="1 11">Cell outer membrane</location>
        <topology evidence="1 11">Multi-pass membrane protein</topology>
    </subcellularLocation>
</comment>
<dbReference type="AlphaFoldDB" id="A0A9E5MMB9"/>
<comment type="caution">
    <text evidence="16">The sequence shown here is derived from an EMBL/GenBank/DDBJ whole genome shotgun (WGS) entry which is preliminary data.</text>
</comment>
<evidence type="ECO:0000259" key="15">
    <source>
        <dbReference type="Pfam" id="PF07715"/>
    </source>
</evidence>
<dbReference type="Gene3D" id="2.40.170.20">
    <property type="entry name" value="TonB-dependent receptor, beta-barrel domain"/>
    <property type="match status" value="1"/>
</dbReference>
<reference evidence="16" key="1">
    <citation type="submission" date="2020-03" db="EMBL/GenBank/DDBJ databases">
        <authorList>
            <person name="Guo F."/>
        </authorList>
    </citation>
    <scope>NUCLEOTIDE SEQUENCE</scope>
    <source>
        <strain evidence="16">JCM 30134</strain>
    </source>
</reference>
<evidence type="ECO:0000256" key="9">
    <source>
        <dbReference type="ARBA" id="ARBA00023136"/>
    </source>
</evidence>
<keyword evidence="17" id="KW-1185">Reference proteome</keyword>
<evidence type="ECO:0000256" key="6">
    <source>
        <dbReference type="ARBA" id="ARBA00023004"/>
    </source>
</evidence>
<proteinExistence type="inferred from homology"/>
<dbReference type="PANTHER" id="PTHR32552">
    <property type="entry name" value="FERRICHROME IRON RECEPTOR-RELATED"/>
    <property type="match status" value="1"/>
</dbReference>
<evidence type="ECO:0000256" key="1">
    <source>
        <dbReference type="ARBA" id="ARBA00004571"/>
    </source>
</evidence>
<name>A0A9E5MMB9_9GAMM</name>
<keyword evidence="10 11" id="KW-0998">Cell outer membrane</keyword>
<dbReference type="EMBL" id="JAAONZ010000012">
    <property type="protein sequence ID" value="NHO66863.1"/>
    <property type="molecule type" value="Genomic_DNA"/>
</dbReference>
<keyword evidence="2 11" id="KW-0813">Transport</keyword>
<feature type="domain" description="TonB-dependent receptor plug" evidence="15">
    <location>
        <begin position="49"/>
        <end position="157"/>
    </location>
</feature>
<dbReference type="InterPro" id="IPR000531">
    <property type="entry name" value="Beta-barrel_TonB"/>
</dbReference>
<keyword evidence="7" id="KW-0406">Ion transport</keyword>
<gene>
    <name evidence="16" type="ORF">G8770_15030</name>
</gene>
<keyword evidence="13" id="KW-0732">Signal</keyword>
<keyword evidence="8 12" id="KW-0798">TonB box</keyword>
<evidence type="ECO:0000256" key="2">
    <source>
        <dbReference type="ARBA" id="ARBA00022448"/>
    </source>
</evidence>
<dbReference type="InterPro" id="IPR012910">
    <property type="entry name" value="Plug_dom"/>
</dbReference>
<evidence type="ECO:0000256" key="12">
    <source>
        <dbReference type="RuleBase" id="RU003357"/>
    </source>
</evidence>
<dbReference type="Proteomes" id="UP000787472">
    <property type="component" value="Unassembled WGS sequence"/>
</dbReference>
<evidence type="ECO:0000256" key="4">
    <source>
        <dbReference type="ARBA" id="ARBA00022496"/>
    </source>
</evidence>